<protein>
    <submittedName>
        <fullName evidence="1">Uncharacterized protein</fullName>
    </submittedName>
</protein>
<organism evidence="1 2">
    <name type="scientific">Actinomyces naeslundii</name>
    <dbReference type="NCBI Taxonomy" id="1655"/>
    <lineage>
        <taxon>Bacteria</taxon>
        <taxon>Bacillati</taxon>
        <taxon>Actinomycetota</taxon>
        <taxon>Actinomycetes</taxon>
        <taxon>Actinomycetales</taxon>
        <taxon>Actinomycetaceae</taxon>
        <taxon>Actinomyces</taxon>
    </lineage>
</organism>
<dbReference type="EMBL" id="CP113787">
    <property type="protein sequence ID" value="WAL42735.1"/>
    <property type="molecule type" value="Genomic_DNA"/>
</dbReference>
<evidence type="ECO:0000313" key="2">
    <source>
        <dbReference type="Proteomes" id="UP001163127"/>
    </source>
</evidence>
<gene>
    <name evidence="1" type="ORF">OFA60_11985</name>
</gene>
<name>A0AA47IN03_ACTNA</name>
<proteinExistence type="predicted"/>
<reference evidence="1" key="1">
    <citation type="submission" date="2022-11" db="EMBL/GenBank/DDBJ databases">
        <title>Dental biofilm bacteria. Genome sequencing and assembly.</title>
        <authorList>
            <person name="Robertsson C."/>
        </authorList>
    </citation>
    <scope>NUCLEOTIDE SEQUENCE</scope>
    <source>
        <strain evidence="1">CW</strain>
    </source>
</reference>
<evidence type="ECO:0000313" key="1">
    <source>
        <dbReference type="EMBL" id="WAL42735.1"/>
    </source>
</evidence>
<sequence length="58" mass="5995">MIGNALNRVASAVDAAYSRWLEDVLGRTAGPAASSYAQGIQALIKGDFRVDDAVSLAA</sequence>
<dbReference type="AlphaFoldDB" id="A0AA47IN03"/>
<accession>A0AA47IN03</accession>
<dbReference type="RefSeq" id="WP_256693105.1">
    <property type="nucleotide sequence ID" value="NZ_CP113787.1"/>
</dbReference>
<dbReference type="Proteomes" id="UP001163127">
    <property type="component" value="Chromosome"/>
</dbReference>